<accession>A0ABS5QQQ4</accession>
<dbReference type="InterPro" id="IPR010982">
    <property type="entry name" value="Lambda_DNA-bd_dom_sf"/>
</dbReference>
<keyword evidence="3" id="KW-1185">Reference proteome</keyword>
<dbReference type="SUPFAM" id="SSF47413">
    <property type="entry name" value="lambda repressor-like DNA-binding domains"/>
    <property type="match status" value="1"/>
</dbReference>
<organism evidence="2 3">
    <name type="scientific">Fructobacillus papyriferae</name>
    <dbReference type="NCBI Taxonomy" id="2713171"/>
    <lineage>
        <taxon>Bacteria</taxon>
        <taxon>Bacillati</taxon>
        <taxon>Bacillota</taxon>
        <taxon>Bacilli</taxon>
        <taxon>Lactobacillales</taxon>
        <taxon>Lactobacillaceae</taxon>
        <taxon>Fructobacillus</taxon>
    </lineage>
</organism>
<evidence type="ECO:0000313" key="3">
    <source>
        <dbReference type="Proteomes" id="UP001519418"/>
    </source>
</evidence>
<dbReference type="EMBL" id="JAAMFI010000001">
    <property type="protein sequence ID" value="MBS9334835.1"/>
    <property type="molecule type" value="Genomic_DNA"/>
</dbReference>
<dbReference type="RefSeq" id="WP_213819435.1">
    <property type="nucleotide sequence ID" value="NZ_JAAMFI010000001.1"/>
</dbReference>
<name>A0ABS5QQQ4_9LACO</name>
<gene>
    <name evidence="2" type="ORF">G6R27_02130</name>
</gene>
<dbReference type="SMART" id="SM00530">
    <property type="entry name" value="HTH_XRE"/>
    <property type="match status" value="1"/>
</dbReference>
<evidence type="ECO:0000313" key="2">
    <source>
        <dbReference type="EMBL" id="MBS9334835.1"/>
    </source>
</evidence>
<protein>
    <submittedName>
        <fullName evidence="2">Helix-turn-helix transcriptional regulator</fullName>
    </submittedName>
</protein>
<reference evidence="2 3" key="1">
    <citation type="submission" date="2020-02" db="EMBL/GenBank/DDBJ databases">
        <title>Fructobacillus sp. isolated from paper mulberry of Taiwan.</title>
        <authorList>
            <person name="Lin S.-T."/>
        </authorList>
    </citation>
    <scope>NUCLEOTIDE SEQUENCE [LARGE SCALE GENOMIC DNA]</scope>
    <source>
        <strain evidence="2 3">M1-10</strain>
    </source>
</reference>
<dbReference type="CDD" id="cd00093">
    <property type="entry name" value="HTH_XRE"/>
    <property type="match status" value="1"/>
</dbReference>
<comment type="caution">
    <text evidence="2">The sequence shown here is derived from an EMBL/GenBank/DDBJ whole genome shotgun (WGS) entry which is preliminary data.</text>
</comment>
<evidence type="ECO:0000259" key="1">
    <source>
        <dbReference type="PROSITE" id="PS50943"/>
    </source>
</evidence>
<dbReference type="Pfam" id="PF01381">
    <property type="entry name" value="HTH_3"/>
    <property type="match status" value="1"/>
</dbReference>
<dbReference type="Proteomes" id="UP001519418">
    <property type="component" value="Unassembled WGS sequence"/>
</dbReference>
<dbReference type="InterPro" id="IPR001387">
    <property type="entry name" value="Cro/C1-type_HTH"/>
</dbReference>
<dbReference type="PROSITE" id="PS50943">
    <property type="entry name" value="HTH_CROC1"/>
    <property type="match status" value="1"/>
</dbReference>
<dbReference type="Gene3D" id="1.10.260.40">
    <property type="entry name" value="lambda repressor-like DNA-binding domains"/>
    <property type="match status" value="1"/>
</dbReference>
<feature type="domain" description="HTH cro/C1-type" evidence="1">
    <location>
        <begin position="86"/>
        <end position="140"/>
    </location>
</feature>
<sequence>MFDCMKKFRNFKEMLHEDHIGTIRLDKLQSNNPVPQFQYVESKKLDVLNPEEYDRELSKEASEINKLAEGTQKILENLPNTFHEAIKYLRQKEELTQEGLEEKAGIPVKTIQRIESGGNQPSRKNFVKLCMGLELNPIIRHEMFNLYEWNLTNSLDRIKLKIILNDSYFDNIEHIESLMDRLELNN</sequence>
<proteinExistence type="predicted"/>